<evidence type="ECO:0000313" key="1">
    <source>
        <dbReference type="EMBL" id="MPN17466.1"/>
    </source>
</evidence>
<sequence length="142" mass="16257">MDDTIEGFDSGMLIRYTIGDFGMEKVEYVPIVRTAGGAALADEAKAAELLDGFDRRSRRIRMEGFVPARYETYAEAQKEKLFHVFLSGNPLLKTLNVLSGRRPLRMYHQQSKTNILNTLRCESIRELMIRGLVREVFPQERG</sequence>
<protein>
    <submittedName>
        <fullName evidence="1">Uncharacterized protein</fullName>
    </submittedName>
</protein>
<reference evidence="1" key="1">
    <citation type="submission" date="2019-08" db="EMBL/GenBank/DDBJ databases">
        <authorList>
            <person name="Kucharzyk K."/>
            <person name="Murdoch R.W."/>
            <person name="Higgins S."/>
            <person name="Loffler F."/>
        </authorList>
    </citation>
    <scope>NUCLEOTIDE SEQUENCE</scope>
</reference>
<dbReference type="EMBL" id="VSSQ01064605">
    <property type="protein sequence ID" value="MPN17466.1"/>
    <property type="molecule type" value="Genomic_DNA"/>
</dbReference>
<dbReference type="AlphaFoldDB" id="A0A645FUK5"/>
<gene>
    <name evidence="1" type="ORF">SDC9_164819</name>
</gene>
<name>A0A645FUK5_9ZZZZ</name>
<comment type="caution">
    <text evidence="1">The sequence shown here is derived from an EMBL/GenBank/DDBJ whole genome shotgun (WGS) entry which is preliminary data.</text>
</comment>
<proteinExistence type="predicted"/>
<organism evidence="1">
    <name type="scientific">bioreactor metagenome</name>
    <dbReference type="NCBI Taxonomy" id="1076179"/>
    <lineage>
        <taxon>unclassified sequences</taxon>
        <taxon>metagenomes</taxon>
        <taxon>ecological metagenomes</taxon>
    </lineage>
</organism>
<accession>A0A645FUK5</accession>